<evidence type="ECO:0000256" key="2">
    <source>
        <dbReference type="ARBA" id="ARBA00004613"/>
    </source>
</evidence>
<dbReference type="GO" id="GO:0005576">
    <property type="term" value="C:extracellular region"/>
    <property type="evidence" value="ECO:0007669"/>
    <property type="project" value="UniProtKB-SubCell"/>
</dbReference>
<dbReference type="Pfam" id="PF00933">
    <property type="entry name" value="Glyco_hydro_3"/>
    <property type="match status" value="1"/>
</dbReference>
<comment type="similarity">
    <text evidence="4 14">Belongs to the glycosyl hydrolase 3 family.</text>
</comment>
<keyword evidence="16" id="KW-1133">Transmembrane helix</keyword>
<dbReference type="InterPro" id="IPR026891">
    <property type="entry name" value="Fn3-like"/>
</dbReference>
<keyword evidence="11 14" id="KW-0119">Carbohydrate metabolism</keyword>
<dbReference type="AlphaFoldDB" id="A0A9W7SUS4"/>
<dbReference type="OrthoDB" id="416222at2759"/>
<evidence type="ECO:0000256" key="7">
    <source>
        <dbReference type="ARBA" id="ARBA00022729"/>
    </source>
</evidence>
<keyword evidence="16" id="KW-0472">Membrane</keyword>
<proteinExistence type="inferred from homology"/>
<dbReference type="InterPro" id="IPR001764">
    <property type="entry name" value="Glyco_hydro_3_N"/>
</dbReference>
<evidence type="ECO:0000256" key="12">
    <source>
        <dbReference type="ARBA" id="ARBA00023295"/>
    </source>
</evidence>
<dbReference type="InterPro" id="IPR017853">
    <property type="entry name" value="GH"/>
</dbReference>
<comment type="pathway">
    <text evidence="3 14">Glycan metabolism; cellulose degradation.</text>
</comment>
<evidence type="ECO:0000256" key="14">
    <source>
        <dbReference type="RuleBase" id="RU361161"/>
    </source>
</evidence>
<keyword evidence="8 14" id="KW-0378">Hydrolase</keyword>
<dbReference type="GO" id="GO:0008422">
    <property type="term" value="F:beta-glucosidase activity"/>
    <property type="evidence" value="ECO:0007669"/>
    <property type="project" value="UniProtKB-EC"/>
</dbReference>
<comment type="caution">
    <text evidence="18">The sequence shown here is derived from an EMBL/GenBank/DDBJ whole genome shotgun (WGS) entry which is preliminary data.</text>
</comment>
<evidence type="ECO:0000256" key="9">
    <source>
        <dbReference type="ARBA" id="ARBA00023001"/>
    </source>
</evidence>
<name>A0A9W7SUS4_9PEZI</name>
<protein>
    <recommendedName>
        <fullName evidence="5 14">beta-glucosidase</fullName>
        <ecNumber evidence="5 14">3.2.1.21</ecNumber>
    </recommendedName>
</protein>
<dbReference type="InterPro" id="IPR019800">
    <property type="entry name" value="Glyco_hydro_3_AS"/>
</dbReference>
<dbReference type="InterPro" id="IPR002772">
    <property type="entry name" value="Glyco_hydro_3_C"/>
</dbReference>
<dbReference type="Gene3D" id="2.60.40.10">
    <property type="entry name" value="Immunoglobulins"/>
    <property type="match status" value="1"/>
</dbReference>
<keyword evidence="19" id="KW-1185">Reference proteome</keyword>
<reference evidence="18 19" key="2">
    <citation type="journal article" date="2021" name="Curr. Genet.">
        <title>Genetic response to nitrogen starvation in the aggressive Eucalyptus foliar pathogen Teratosphaeria destructans.</title>
        <authorList>
            <person name="Havenga M."/>
            <person name="Wingfield B.D."/>
            <person name="Wingfield M.J."/>
            <person name="Dreyer L.L."/>
            <person name="Roets F."/>
            <person name="Aylward J."/>
        </authorList>
    </citation>
    <scope>NUCLEOTIDE SEQUENCE [LARGE SCALE GENOMIC DNA]</scope>
    <source>
        <strain evidence="18">CMW44962</strain>
    </source>
</reference>
<dbReference type="InterPro" id="IPR050288">
    <property type="entry name" value="Cellulose_deg_GH3"/>
</dbReference>
<keyword evidence="13 14" id="KW-0624">Polysaccharide degradation</keyword>
<sequence>MDNKDGPVAQAHEDAALRKRGSRRSEAINWCKNHKVIATAIAMTITSLFGLLGLLALTTNRHRARADSTSPTVYPSPRGYGAGNWSAAYKTAQSQVSKMSFEEMNNVTLGVGVTDTSTGCVGVSGGAVSIGYPGMCLHDAGNGVRNTDGVNAYASGIHIGASWNVTLAYERAQFMGREFRGKGINVALGPVVGPLGRVAEGGRNWEGFAADPYLDALLGAQSVIGLQESVIASVKHFIANEQETNRNPIVSHGGMILSTSANLDDQTMHELYLWPFQDLIYAGAGSVMCSYNRINGTYACENSKAINGLLKGELNFQGFVVSDWDGQHSSISSANAGLDMAMPQSGYWNQRQLEQAVNSGALNKTRLTDMATRILATYYYFGQDHALPLGSGMAPNLLLQHNYTDVKDPASKSSILQQAIEGHVLVKNANNALPLNKPKAISIFGYDAISQPVFNPGGEFPKAFQQSWTAIYLGPTQLHDIGENSPVERPPQVQNGTLIVGGGSGSNVPAYISSPYDAIAQRAYQDDASIFFDFTSTNPSVVPSSEACLVFINDYASEVWDRPGLADPDSDKLVNNVAAKCNNTIVVIHNAGIRLVDSWIENTNVTAVIFAHLPGQDAGRAVVSILYGDVSPSGRLPYTVAKAASDYGDLLSPCQAGSSKDPQCDFDEGMHVDYRGFLARDIKPRYEFGYGLTYTTFDYANLQIDVNFTASSSDMKVPVYTDGTTDLNVDHTDIIGAGGLQSLFESVGTIKADITNKGAVAAPEVAQLYIRIPTTWTSNNGSSSPATRVLRGFQKIMIQPGATETVTFGLRTKDVSTWDVGRQAWIIPSGSFEFSVGRSVLDLPLHETKSM</sequence>
<evidence type="ECO:0000256" key="5">
    <source>
        <dbReference type="ARBA" id="ARBA00012744"/>
    </source>
</evidence>
<keyword evidence="12 14" id="KW-0326">Glycosidase</keyword>
<keyword evidence="10" id="KW-0325">Glycoprotein</keyword>
<dbReference type="PANTHER" id="PTHR42715:SF5">
    <property type="entry name" value="BETA-GLUCOSIDASE M-RELATED"/>
    <property type="match status" value="1"/>
</dbReference>
<evidence type="ECO:0000313" key="19">
    <source>
        <dbReference type="Proteomes" id="UP001138500"/>
    </source>
</evidence>
<dbReference type="Pfam" id="PF14310">
    <property type="entry name" value="Fn3-like"/>
    <property type="match status" value="1"/>
</dbReference>
<gene>
    <name evidence="18" type="ORF">Tdes44962_MAKER09141</name>
</gene>
<evidence type="ECO:0000259" key="17">
    <source>
        <dbReference type="SMART" id="SM01217"/>
    </source>
</evidence>
<evidence type="ECO:0000256" key="11">
    <source>
        <dbReference type="ARBA" id="ARBA00023277"/>
    </source>
</evidence>
<dbReference type="Gene3D" id="3.20.20.300">
    <property type="entry name" value="Glycoside hydrolase, family 3, N-terminal domain"/>
    <property type="match status" value="1"/>
</dbReference>
<feature type="transmembrane region" description="Helical" evidence="16">
    <location>
        <begin position="36"/>
        <end position="57"/>
    </location>
</feature>
<dbReference type="PRINTS" id="PR00133">
    <property type="entry name" value="GLHYDRLASE3"/>
</dbReference>
<feature type="region of interest" description="Disordered" evidence="15">
    <location>
        <begin position="1"/>
        <end position="20"/>
    </location>
</feature>
<feature type="compositionally biased region" description="Basic and acidic residues" evidence="15">
    <location>
        <begin position="1"/>
        <end position="17"/>
    </location>
</feature>
<dbReference type="SUPFAM" id="SSF52279">
    <property type="entry name" value="Beta-D-glucan exohydrolase, C-terminal domain"/>
    <property type="match status" value="1"/>
</dbReference>
<evidence type="ECO:0000256" key="8">
    <source>
        <dbReference type="ARBA" id="ARBA00022801"/>
    </source>
</evidence>
<dbReference type="EMBL" id="RIBY02001390">
    <property type="protein sequence ID" value="KAH9829270.1"/>
    <property type="molecule type" value="Genomic_DNA"/>
</dbReference>
<comment type="catalytic activity">
    <reaction evidence="1 14">
        <text>Hydrolysis of terminal, non-reducing beta-D-glucosyl residues with release of beta-D-glucose.</text>
        <dbReference type="EC" id="3.2.1.21"/>
    </reaction>
</comment>
<dbReference type="GO" id="GO:0030245">
    <property type="term" value="P:cellulose catabolic process"/>
    <property type="evidence" value="ECO:0007669"/>
    <property type="project" value="UniProtKB-KW"/>
</dbReference>
<feature type="domain" description="Fibronectin type III-like" evidence="17">
    <location>
        <begin position="764"/>
        <end position="840"/>
    </location>
</feature>
<dbReference type="Gene3D" id="3.40.50.1700">
    <property type="entry name" value="Glycoside hydrolase family 3 C-terminal domain"/>
    <property type="match status" value="1"/>
</dbReference>
<keyword evidence="7" id="KW-0732">Signal</keyword>
<dbReference type="FunFam" id="3.20.20.300:FF:000002">
    <property type="entry name" value="Probable beta-glucosidase"/>
    <property type="match status" value="1"/>
</dbReference>
<comment type="subcellular location">
    <subcellularLocation>
        <location evidence="2">Secreted</location>
    </subcellularLocation>
</comment>
<dbReference type="SUPFAM" id="SSF51445">
    <property type="entry name" value="(Trans)glycosidases"/>
    <property type="match status" value="1"/>
</dbReference>
<dbReference type="Proteomes" id="UP001138500">
    <property type="component" value="Unassembled WGS sequence"/>
</dbReference>
<keyword evidence="16" id="KW-0812">Transmembrane</keyword>
<evidence type="ECO:0000256" key="6">
    <source>
        <dbReference type="ARBA" id="ARBA00022525"/>
    </source>
</evidence>
<keyword evidence="9" id="KW-0136">Cellulose degradation</keyword>
<accession>A0A9W7SUS4</accession>
<evidence type="ECO:0000256" key="16">
    <source>
        <dbReference type="SAM" id="Phobius"/>
    </source>
</evidence>
<dbReference type="EC" id="3.2.1.21" evidence="5 14"/>
<evidence type="ECO:0000313" key="18">
    <source>
        <dbReference type="EMBL" id="KAH9829270.1"/>
    </source>
</evidence>
<evidence type="ECO:0000256" key="3">
    <source>
        <dbReference type="ARBA" id="ARBA00004987"/>
    </source>
</evidence>
<evidence type="ECO:0000256" key="4">
    <source>
        <dbReference type="ARBA" id="ARBA00005336"/>
    </source>
</evidence>
<dbReference type="PROSITE" id="PS00775">
    <property type="entry name" value="GLYCOSYL_HYDROL_F3"/>
    <property type="match status" value="1"/>
</dbReference>
<reference evidence="18 19" key="1">
    <citation type="journal article" date="2018" name="IMA Fungus">
        <title>IMA Genome-F 10: Nine draft genome sequences of Claviceps purpurea s.lat., including C. arundinis, C. humidiphila, and C. cf. spartinae, pseudomolecules for the pitch canker pathogen Fusarium circinatum, draft genome of Davidsoniella eucalypti, Grosmannia galeiformis, Quambalaria eucalypti, and Teratosphaeria destructans.</title>
        <authorList>
            <person name="Wingfield B.D."/>
            <person name="Liu M."/>
            <person name="Nguyen H.D."/>
            <person name="Lane F.A."/>
            <person name="Morgan S.W."/>
            <person name="De Vos L."/>
            <person name="Wilken P.M."/>
            <person name="Duong T.A."/>
            <person name="Aylward J."/>
            <person name="Coetzee M.P."/>
            <person name="Dadej K."/>
            <person name="De Beer Z.W."/>
            <person name="Findlay W."/>
            <person name="Havenga M."/>
            <person name="Kolarik M."/>
            <person name="Menzies J.G."/>
            <person name="Naidoo K."/>
            <person name="Pochopski O."/>
            <person name="Shoukouhi P."/>
            <person name="Santana Q.C."/>
            <person name="Seifert K.A."/>
            <person name="Soal N."/>
            <person name="Steenkamp E.T."/>
            <person name="Tatham C.T."/>
            <person name="van der Nest M.A."/>
            <person name="Wingfield M.J."/>
        </authorList>
    </citation>
    <scope>NUCLEOTIDE SEQUENCE [LARGE SCALE GENOMIC DNA]</scope>
    <source>
        <strain evidence="18">CMW44962</strain>
    </source>
</reference>
<evidence type="ECO:0000256" key="15">
    <source>
        <dbReference type="SAM" id="MobiDB-lite"/>
    </source>
</evidence>
<evidence type="ECO:0000256" key="1">
    <source>
        <dbReference type="ARBA" id="ARBA00000448"/>
    </source>
</evidence>
<evidence type="ECO:0000256" key="10">
    <source>
        <dbReference type="ARBA" id="ARBA00023180"/>
    </source>
</evidence>
<evidence type="ECO:0000256" key="13">
    <source>
        <dbReference type="ARBA" id="ARBA00023326"/>
    </source>
</evidence>
<dbReference type="Pfam" id="PF01915">
    <property type="entry name" value="Glyco_hydro_3_C"/>
    <property type="match status" value="1"/>
</dbReference>
<dbReference type="InterPro" id="IPR036962">
    <property type="entry name" value="Glyco_hydro_3_N_sf"/>
</dbReference>
<dbReference type="InterPro" id="IPR036881">
    <property type="entry name" value="Glyco_hydro_3_C_sf"/>
</dbReference>
<organism evidence="18 19">
    <name type="scientific">Teratosphaeria destructans</name>
    <dbReference type="NCBI Taxonomy" id="418781"/>
    <lineage>
        <taxon>Eukaryota</taxon>
        <taxon>Fungi</taxon>
        <taxon>Dikarya</taxon>
        <taxon>Ascomycota</taxon>
        <taxon>Pezizomycotina</taxon>
        <taxon>Dothideomycetes</taxon>
        <taxon>Dothideomycetidae</taxon>
        <taxon>Mycosphaerellales</taxon>
        <taxon>Teratosphaeriaceae</taxon>
        <taxon>Teratosphaeria</taxon>
    </lineage>
</organism>
<dbReference type="PANTHER" id="PTHR42715">
    <property type="entry name" value="BETA-GLUCOSIDASE"/>
    <property type="match status" value="1"/>
</dbReference>
<dbReference type="SMART" id="SM01217">
    <property type="entry name" value="Fn3_like"/>
    <property type="match status" value="1"/>
</dbReference>
<keyword evidence="6" id="KW-0964">Secreted</keyword>
<dbReference type="InterPro" id="IPR013783">
    <property type="entry name" value="Ig-like_fold"/>
</dbReference>